<dbReference type="NCBIfam" id="NF040656">
    <property type="entry name" value="GHMP_GYDIA"/>
    <property type="match status" value="1"/>
</dbReference>
<name>A0A8J6UH70_9FLAO</name>
<dbReference type="RefSeq" id="WP_188230270.1">
    <property type="nucleotide sequence ID" value="NZ_JACVXB010000003.1"/>
</dbReference>
<keyword evidence="1" id="KW-0418">Kinase</keyword>
<sequence>MHKFYSNGKLLITGEYLVLDGAKAFALPTKFGQSLEVSPIEEEKLIWESYNSDQSIWYSAEFKFLNHQIKSTESSEISNRIVNIIHAATSLNEDFLSNNKGYKISTHLSFPKNWGLGTSSTLINNIANWAKVNPYQLLEKTFGGSGYDIACAQHNHPIFYKKEFNSPEVSEVDFNPNFKNHLFFVFLNKKQNSREGIAYYNANKSNITPIISEINDITNKLVLTEQLSEFESLLNQHESIISKTTKQVTVKERLFSDFEGCIKSLGAWGGDFVLVTSETNPTSYFKLKGYETIVPYSEMIL</sequence>
<dbReference type="Gene3D" id="3.30.230.10">
    <property type="match status" value="1"/>
</dbReference>
<keyword evidence="2" id="KW-1185">Reference proteome</keyword>
<gene>
    <name evidence="1" type="ORF">ICJ83_10185</name>
</gene>
<keyword evidence="1" id="KW-0808">Transferase</keyword>
<protein>
    <submittedName>
        <fullName evidence="1">GHMP kinase</fullName>
    </submittedName>
</protein>
<dbReference type="EMBL" id="JACVXB010000003">
    <property type="protein sequence ID" value="MBD0832501.1"/>
    <property type="molecule type" value="Genomic_DNA"/>
</dbReference>
<evidence type="ECO:0000313" key="1">
    <source>
        <dbReference type="EMBL" id="MBD0832501.1"/>
    </source>
</evidence>
<dbReference type="InterPro" id="IPR020568">
    <property type="entry name" value="Ribosomal_Su5_D2-typ_SF"/>
</dbReference>
<dbReference type="SUPFAM" id="SSF54211">
    <property type="entry name" value="Ribosomal protein S5 domain 2-like"/>
    <property type="match status" value="1"/>
</dbReference>
<reference evidence="1 2" key="1">
    <citation type="submission" date="2020-09" db="EMBL/GenBank/DDBJ databases">
        <title>TT11 complete genome.</title>
        <authorList>
            <person name="Wu Z."/>
        </authorList>
    </citation>
    <scope>NUCLEOTIDE SEQUENCE [LARGE SCALE GENOMIC DNA]</scope>
    <source>
        <strain evidence="1 2">TT11</strain>
    </source>
</reference>
<comment type="caution">
    <text evidence="1">The sequence shown here is derived from an EMBL/GenBank/DDBJ whole genome shotgun (WGS) entry which is preliminary data.</text>
</comment>
<dbReference type="InterPro" id="IPR014721">
    <property type="entry name" value="Ribsml_uS5_D2-typ_fold_subgr"/>
</dbReference>
<organism evidence="1 2">
    <name type="scientific">Aestuariibaculum sediminum</name>
    <dbReference type="NCBI Taxonomy" id="2770637"/>
    <lineage>
        <taxon>Bacteria</taxon>
        <taxon>Pseudomonadati</taxon>
        <taxon>Bacteroidota</taxon>
        <taxon>Flavobacteriia</taxon>
        <taxon>Flavobacteriales</taxon>
        <taxon>Flavobacteriaceae</taxon>
    </lineage>
</organism>
<dbReference type="GO" id="GO:0016301">
    <property type="term" value="F:kinase activity"/>
    <property type="evidence" value="ECO:0007669"/>
    <property type="project" value="UniProtKB-KW"/>
</dbReference>
<evidence type="ECO:0000313" key="2">
    <source>
        <dbReference type="Proteomes" id="UP000600588"/>
    </source>
</evidence>
<dbReference type="AlphaFoldDB" id="A0A8J6UH70"/>
<dbReference type="InterPro" id="IPR047765">
    <property type="entry name" value="GHMP_GYDIA-like"/>
</dbReference>
<dbReference type="Proteomes" id="UP000600588">
    <property type="component" value="Unassembled WGS sequence"/>
</dbReference>
<accession>A0A8J6UH70</accession>
<proteinExistence type="predicted"/>